<dbReference type="InterPro" id="IPR026896">
    <property type="entry name" value="CSTF_C"/>
</dbReference>
<evidence type="ECO:0000256" key="3">
    <source>
        <dbReference type="PROSITE-ProRule" id="PRU00176"/>
    </source>
</evidence>
<dbReference type="RefSeq" id="XP_022838347.1">
    <property type="nucleotide sequence ID" value="XM_022985475.1"/>
</dbReference>
<dbReference type="CDD" id="cd12398">
    <property type="entry name" value="RRM_CSTF2_RNA15_like"/>
    <property type="match status" value="1"/>
</dbReference>
<dbReference type="Gene3D" id="1.10.20.70">
    <property type="entry name" value="Transcription termination and cleavage factor, C-terminal domain"/>
    <property type="match status" value="1"/>
</dbReference>
<keyword evidence="2" id="KW-0539">Nucleus</keyword>
<dbReference type="AlphaFoldDB" id="A0A090M4G4"/>
<protein>
    <submittedName>
        <fullName evidence="5">Transcription termination and cleavage factor C-terminal domain</fullName>
    </submittedName>
</protein>
<dbReference type="FunCoup" id="A0A090M4G4">
    <property type="interactions" value="115"/>
</dbReference>
<dbReference type="PROSITE" id="PS50102">
    <property type="entry name" value="RRM"/>
    <property type="match status" value="1"/>
</dbReference>
<dbReference type="SMART" id="SM00360">
    <property type="entry name" value="RRM"/>
    <property type="match status" value="1"/>
</dbReference>
<dbReference type="InterPro" id="IPR012677">
    <property type="entry name" value="Nucleotide-bd_a/b_plait_sf"/>
</dbReference>
<dbReference type="EMBL" id="CAID01000001">
    <property type="protein sequence ID" value="CEF96869.1"/>
    <property type="molecule type" value="Genomic_DNA"/>
</dbReference>
<organism evidence="5 6">
    <name type="scientific">Ostreococcus tauri</name>
    <name type="common">Marine green alga</name>
    <dbReference type="NCBI Taxonomy" id="70448"/>
    <lineage>
        <taxon>Eukaryota</taxon>
        <taxon>Viridiplantae</taxon>
        <taxon>Chlorophyta</taxon>
        <taxon>Mamiellophyceae</taxon>
        <taxon>Mamiellales</taxon>
        <taxon>Bathycoccaceae</taxon>
        <taxon>Ostreococcus</taxon>
    </lineage>
</organism>
<reference evidence="5 6" key="2">
    <citation type="journal article" date="2014" name="BMC Genomics">
        <title>An improved genome of the model marine alga Ostreococcus tauri unfolds by assessing Illumina de novo assemblies.</title>
        <authorList>
            <person name="Blanc-Mathieu R."/>
            <person name="Verhelst B."/>
            <person name="Derelle E."/>
            <person name="Rombauts S."/>
            <person name="Bouget F.Y."/>
            <person name="Carre I."/>
            <person name="Chateau A."/>
            <person name="Eyre-Walker A."/>
            <person name="Grimsley N."/>
            <person name="Moreau H."/>
            <person name="Piegu B."/>
            <person name="Rivals E."/>
            <person name="Schackwitz W."/>
            <person name="Van de Peer Y."/>
            <person name="Piganeau G."/>
        </authorList>
    </citation>
    <scope>NUCLEOTIDE SEQUENCE [LARGE SCALE GENOMIC DNA]</scope>
    <source>
        <strain evidence="6">OTTH 0595 / CCAP 157/2 / RCC745</strain>
    </source>
</reference>
<evidence type="ECO:0000256" key="1">
    <source>
        <dbReference type="ARBA" id="ARBA00004123"/>
    </source>
</evidence>
<gene>
    <name evidence="5" type="ORF">OT_ostta01g05670</name>
</gene>
<dbReference type="Pfam" id="PF14304">
    <property type="entry name" value="CSTF_C"/>
    <property type="match status" value="1"/>
</dbReference>
<dbReference type="InterPro" id="IPR000504">
    <property type="entry name" value="RRM_dom"/>
</dbReference>
<dbReference type="GO" id="GO:0003729">
    <property type="term" value="F:mRNA binding"/>
    <property type="evidence" value="ECO:0007669"/>
    <property type="project" value="TreeGrafter"/>
</dbReference>
<evidence type="ECO:0000313" key="5">
    <source>
        <dbReference type="EMBL" id="CEF96869.1"/>
    </source>
</evidence>
<keyword evidence="6" id="KW-1185">Reference proteome</keyword>
<evidence type="ECO:0000256" key="2">
    <source>
        <dbReference type="ARBA" id="ARBA00023242"/>
    </source>
</evidence>
<sequence length="314" mass="33143">MPEGTVFIGNVPYDATEASLTEIFCECGPVRELRLVTERDTGKLKGYGFVEFDDFATAMSAVRNLNGREYNGRQLRVDHAETMKNGGGQTGVSAIHGDGGVGHAAPSASVSLRADAPIGTNAAKASQQGMRHAFEGVVTSTTGAAMDLLTKRVADLTPTQLYEIMSQVKQMTESDPAQARTLLVNNPQLSLALFQAQLVLGMVKPPAGGATAPPMAPHLVGQQARRTVPPPPPPPVVRAVNVPPPPMAPVRAPPAAPVAPMAPPSTVPGQGMDQQQALLRQVLSMTPQQIAMLPPDQRAQVEYLRQLAAQQGMV</sequence>
<dbReference type="GO" id="GO:0031124">
    <property type="term" value="P:mRNA 3'-end processing"/>
    <property type="evidence" value="ECO:0007669"/>
    <property type="project" value="InterPro"/>
</dbReference>
<comment type="caution">
    <text evidence="5">The sequence shown here is derived from an EMBL/GenBank/DDBJ whole genome shotgun (WGS) entry which is preliminary data.</text>
</comment>
<dbReference type="GeneID" id="9836326"/>
<dbReference type="PANTHER" id="PTHR45735">
    <property type="entry name" value="CLEAVAGE STIMULATION FACTOR SUBUNIT 2"/>
    <property type="match status" value="1"/>
</dbReference>
<dbReference type="Proteomes" id="UP000009170">
    <property type="component" value="Unassembled WGS sequence"/>
</dbReference>
<dbReference type="InterPro" id="IPR025742">
    <property type="entry name" value="CSTF2_hinge"/>
</dbReference>
<proteinExistence type="predicted"/>
<dbReference type="Pfam" id="PF14327">
    <property type="entry name" value="CSTF2_hinge"/>
    <property type="match status" value="1"/>
</dbReference>
<dbReference type="InParanoid" id="A0A090M4G4"/>
<dbReference type="Gene3D" id="1.25.40.630">
    <property type="match status" value="1"/>
</dbReference>
<dbReference type="PANTHER" id="PTHR45735:SF2">
    <property type="entry name" value="CLEAVAGE STIMULATION FACTOR SUBUNIT 2"/>
    <property type="match status" value="1"/>
</dbReference>
<dbReference type="InterPro" id="IPR038192">
    <property type="entry name" value="CSTF_C_sf"/>
</dbReference>
<accession>A0A090M4G4</accession>
<dbReference type="InterPro" id="IPR035979">
    <property type="entry name" value="RBD_domain_sf"/>
</dbReference>
<dbReference type="OrthoDB" id="272703at2759"/>
<name>A0A090M4G4_OSTTA</name>
<dbReference type="Gene3D" id="3.30.70.330">
    <property type="match status" value="1"/>
</dbReference>
<dbReference type="Pfam" id="PF00076">
    <property type="entry name" value="RRM_1"/>
    <property type="match status" value="1"/>
</dbReference>
<evidence type="ECO:0000259" key="4">
    <source>
        <dbReference type="PROSITE" id="PS50102"/>
    </source>
</evidence>
<dbReference type="STRING" id="70448.A0A090M4G4"/>
<dbReference type="SUPFAM" id="SSF54928">
    <property type="entry name" value="RNA-binding domain, RBD"/>
    <property type="match status" value="1"/>
</dbReference>
<keyword evidence="3" id="KW-0694">RNA-binding</keyword>
<feature type="domain" description="RRM" evidence="4">
    <location>
        <begin position="4"/>
        <end position="82"/>
    </location>
</feature>
<dbReference type="GO" id="GO:0005847">
    <property type="term" value="C:mRNA cleavage and polyadenylation specificity factor complex"/>
    <property type="evidence" value="ECO:0007669"/>
    <property type="project" value="TreeGrafter"/>
</dbReference>
<reference evidence="6" key="1">
    <citation type="journal article" date="2006" name="Proc. Natl. Acad. Sci. U.S.A.">
        <title>Genome analysis of the smallest free-living eukaryote Ostreococcus tauri unveils many unique features.</title>
        <authorList>
            <person name="Derelle E."/>
            <person name="Ferraz C."/>
            <person name="Rombauts S."/>
            <person name="Rouze P."/>
            <person name="Worden A.Z."/>
            <person name="Robbens S."/>
            <person name="Partensky F."/>
            <person name="Degroeve S."/>
            <person name="Echeynie S."/>
            <person name="Cooke R."/>
            <person name="Saeys Y."/>
            <person name="Wuyts J."/>
            <person name="Jabbari K."/>
            <person name="Bowler C."/>
            <person name="Panaud O."/>
            <person name="Piegu B."/>
            <person name="Ball S.G."/>
            <person name="Ral J.-P."/>
            <person name="Bouget F.-Y."/>
            <person name="Piganeau G."/>
            <person name="De Baets B."/>
            <person name="Picard A."/>
            <person name="Delseny M."/>
            <person name="Demaille J."/>
            <person name="Van de Peer Y."/>
            <person name="Moreau H."/>
        </authorList>
    </citation>
    <scope>NUCLEOTIDE SEQUENCE [LARGE SCALE GENOMIC DNA]</scope>
    <source>
        <strain evidence="6">OTTH 0595 / CCAP 157/2 / RCC745</strain>
    </source>
</reference>
<comment type="subcellular location">
    <subcellularLocation>
        <location evidence="1">Nucleus</location>
    </subcellularLocation>
</comment>
<evidence type="ECO:0000313" key="6">
    <source>
        <dbReference type="Proteomes" id="UP000009170"/>
    </source>
</evidence>
<dbReference type="KEGG" id="ota:OT_ostta01g05670"/>